<comment type="caution">
    <text evidence="2">The sequence shown here is derived from an EMBL/GenBank/DDBJ whole genome shotgun (WGS) entry which is preliminary data.</text>
</comment>
<protein>
    <recommendedName>
        <fullName evidence="4">PRC-barrel domain-containing protein</fullName>
    </recommendedName>
</protein>
<dbReference type="RefSeq" id="WP_184243374.1">
    <property type="nucleotide sequence ID" value="NZ_JACHLR010000004.1"/>
</dbReference>
<evidence type="ECO:0000313" key="3">
    <source>
        <dbReference type="Proteomes" id="UP000555448"/>
    </source>
</evidence>
<feature type="signal peptide" evidence="1">
    <location>
        <begin position="1"/>
        <end position="15"/>
    </location>
</feature>
<dbReference type="Proteomes" id="UP000555448">
    <property type="component" value="Unassembled WGS sequence"/>
</dbReference>
<name>A0A7W7K8U8_9SPHN</name>
<gene>
    <name evidence="2" type="ORF">HNO88_001375</name>
</gene>
<keyword evidence="3" id="KW-1185">Reference proteome</keyword>
<feature type="chain" id="PRO_5030640652" description="PRC-barrel domain-containing protein" evidence="1">
    <location>
        <begin position="16"/>
        <end position="119"/>
    </location>
</feature>
<reference evidence="2 3" key="1">
    <citation type="submission" date="2020-08" db="EMBL/GenBank/DDBJ databases">
        <title>Functional genomics of gut bacteria from endangered species of beetles.</title>
        <authorList>
            <person name="Carlos-Shanley C."/>
        </authorList>
    </citation>
    <scope>NUCLEOTIDE SEQUENCE [LARGE SCALE GENOMIC DNA]</scope>
    <source>
        <strain evidence="2 3">S00245</strain>
    </source>
</reference>
<evidence type="ECO:0008006" key="4">
    <source>
        <dbReference type="Google" id="ProtNLM"/>
    </source>
</evidence>
<evidence type="ECO:0000313" key="2">
    <source>
        <dbReference type="EMBL" id="MBB4858061.1"/>
    </source>
</evidence>
<sequence>MVLGAALALSAPVLAQSADDPADDAAFNNPNVMTVRNVTRTELAHGLQIFDAGGKPVGTVERLSGNDVIVASGTREITVPITDFFAYNQHGKDYFATRTPKAVLEAQSSTSGTKPLALR</sequence>
<organism evidence="2 3">
    <name type="scientific">Novosphingobium chloroacetimidivorans</name>
    <dbReference type="NCBI Taxonomy" id="1428314"/>
    <lineage>
        <taxon>Bacteria</taxon>
        <taxon>Pseudomonadati</taxon>
        <taxon>Pseudomonadota</taxon>
        <taxon>Alphaproteobacteria</taxon>
        <taxon>Sphingomonadales</taxon>
        <taxon>Sphingomonadaceae</taxon>
        <taxon>Novosphingobium</taxon>
    </lineage>
</organism>
<dbReference type="EMBL" id="JACHLR010000004">
    <property type="protein sequence ID" value="MBB4858061.1"/>
    <property type="molecule type" value="Genomic_DNA"/>
</dbReference>
<evidence type="ECO:0000256" key="1">
    <source>
        <dbReference type="SAM" id="SignalP"/>
    </source>
</evidence>
<proteinExistence type="predicted"/>
<accession>A0A7W7K8U8</accession>
<dbReference type="AlphaFoldDB" id="A0A7W7K8U8"/>
<keyword evidence="1" id="KW-0732">Signal</keyword>